<dbReference type="InterPro" id="IPR012338">
    <property type="entry name" value="Beta-lactam/transpept-like"/>
</dbReference>
<evidence type="ECO:0000256" key="2">
    <source>
        <dbReference type="SAM" id="MobiDB-lite"/>
    </source>
</evidence>
<dbReference type="SUPFAM" id="SSF56601">
    <property type="entry name" value="beta-lactamase/transpeptidase-like"/>
    <property type="match status" value="1"/>
</dbReference>
<dbReference type="OrthoDB" id="5946976at2759"/>
<keyword evidence="6" id="KW-1185">Reference proteome</keyword>
<dbReference type="EMBL" id="LFMY01000005">
    <property type="protein sequence ID" value="OKL60464.1"/>
    <property type="molecule type" value="Genomic_DNA"/>
</dbReference>
<comment type="caution">
    <text evidence="5">The sequence shown here is derived from an EMBL/GenBank/DDBJ whole genome shotgun (WGS) entry which is preliminary data.</text>
</comment>
<evidence type="ECO:0000259" key="4">
    <source>
        <dbReference type="Pfam" id="PF11954"/>
    </source>
</evidence>
<dbReference type="Gene3D" id="3.40.710.10">
    <property type="entry name" value="DD-peptidase/beta-lactamase superfamily"/>
    <property type="match status" value="1"/>
</dbReference>
<evidence type="ECO:0000313" key="6">
    <source>
        <dbReference type="Proteomes" id="UP000214365"/>
    </source>
</evidence>
<dbReference type="RefSeq" id="XP_020120585.1">
    <property type="nucleotide sequence ID" value="XM_020266824.1"/>
</dbReference>
<evidence type="ECO:0008006" key="7">
    <source>
        <dbReference type="Google" id="ProtNLM"/>
    </source>
</evidence>
<dbReference type="Pfam" id="PF00144">
    <property type="entry name" value="Beta-lactamase"/>
    <property type="match status" value="1"/>
</dbReference>
<dbReference type="Gene3D" id="2.40.128.600">
    <property type="match status" value="1"/>
</dbReference>
<evidence type="ECO:0000259" key="3">
    <source>
        <dbReference type="Pfam" id="PF00144"/>
    </source>
</evidence>
<dbReference type="PANTHER" id="PTHR46825">
    <property type="entry name" value="D-ALANYL-D-ALANINE-CARBOXYPEPTIDASE/ENDOPEPTIDASE AMPH"/>
    <property type="match status" value="1"/>
</dbReference>
<feature type="domain" description="Peptidase S12 Pab87-related C-terminal" evidence="4">
    <location>
        <begin position="413"/>
        <end position="511"/>
    </location>
</feature>
<dbReference type="PANTHER" id="PTHR46825:SF9">
    <property type="entry name" value="BETA-LACTAMASE-RELATED DOMAIN-CONTAINING PROTEIN"/>
    <property type="match status" value="1"/>
</dbReference>
<organism evidence="5 6">
    <name type="scientific">Talaromyces atroroseus</name>
    <dbReference type="NCBI Taxonomy" id="1441469"/>
    <lineage>
        <taxon>Eukaryota</taxon>
        <taxon>Fungi</taxon>
        <taxon>Dikarya</taxon>
        <taxon>Ascomycota</taxon>
        <taxon>Pezizomycotina</taxon>
        <taxon>Eurotiomycetes</taxon>
        <taxon>Eurotiomycetidae</taxon>
        <taxon>Eurotiales</taxon>
        <taxon>Trichocomaceae</taxon>
        <taxon>Talaromyces</taxon>
        <taxon>Talaromyces sect. Trachyspermi</taxon>
    </lineage>
</organism>
<feature type="domain" description="Beta-lactamase-related" evidence="3">
    <location>
        <begin position="9"/>
        <end position="345"/>
    </location>
</feature>
<dbReference type="GeneID" id="31003702"/>
<feature type="compositionally biased region" description="Low complexity" evidence="2">
    <location>
        <begin position="372"/>
        <end position="381"/>
    </location>
</feature>
<protein>
    <recommendedName>
        <fullName evidence="7">Beta-lactamase-related domain-containing protein</fullName>
    </recommendedName>
</protein>
<dbReference type="InterPro" id="IPR050491">
    <property type="entry name" value="AmpC-like"/>
</dbReference>
<dbReference type="InterPro" id="IPR001466">
    <property type="entry name" value="Beta-lactam-related"/>
</dbReference>
<gene>
    <name evidence="5" type="ORF">UA08_03947</name>
</gene>
<proteinExistence type="inferred from homology"/>
<accession>A0A1Q5Q8M9</accession>
<feature type="compositionally biased region" description="Basic and acidic residues" evidence="2">
    <location>
        <begin position="383"/>
        <end position="404"/>
    </location>
</feature>
<dbReference type="InterPro" id="IPR021860">
    <property type="entry name" value="Peptidase_S12_Pab87-rel_C"/>
</dbReference>
<dbReference type="Pfam" id="PF11954">
    <property type="entry name" value="DUF3471"/>
    <property type="match status" value="1"/>
</dbReference>
<dbReference type="Proteomes" id="UP000214365">
    <property type="component" value="Unassembled WGS sequence"/>
</dbReference>
<evidence type="ECO:0000256" key="1">
    <source>
        <dbReference type="ARBA" id="ARBA00038215"/>
    </source>
</evidence>
<dbReference type="STRING" id="1441469.A0A1Q5Q8M9"/>
<feature type="region of interest" description="Disordered" evidence="2">
    <location>
        <begin position="365"/>
        <end position="410"/>
    </location>
</feature>
<name>A0A1Q5Q8M9_TALAT</name>
<reference evidence="5 6" key="1">
    <citation type="submission" date="2015-06" db="EMBL/GenBank/DDBJ databases">
        <title>Talaromyces atroroseus IBT 11181 draft genome.</title>
        <authorList>
            <person name="Rasmussen K.B."/>
            <person name="Rasmussen S."/>
            <person name="Petersen B."/>
            <person name="Sicheritz-Ponten T."/>
            <person name="Mortensen U.H."/>
            <person name="Thrane U."/>
        </authorList>
    </citation>
    <scope>NUCLEOTIDE SEQUENCE [LARGE SCALE GENOMIC DNA]</scope>
    <source>
        <strain evidence="5 6">IBT 11181</strain>
    </source>
</reference>
<dbReference type="AlphaFoldDB" id="A0A1Q5Q8M9"/>
<evidence type="ECO:0000313" key="5">
    <source>
        <dbReference type="EMBL" id="OKL60464.1"/>
    </source>
</evidence>
<comment type="similarity">
    <text evidence="1">Belongs to the peptidase S12 family.</text>
</comment>
<sequence>MELFHSPTFAADVKDLMKQHHVPGLAVAIIQDDQVDSAGYGNACLHPEIPCTADTLFDIASSAKSLTAAAVGLLVDDNESFPDVQYDAVMSTLLPDDFVMSGEGYTEGVTVEDILGHRSGLPGHDDSYMSVRAAQPDNARSITRNLRNLPVAAPIRSKYIYCNMMYTVASYLVEVRSGCDFATFLEKRFFQPLDMQSTTLQPSSARARGLEARMATGYTWNKADSAYRGLESPDCPEGQGAGSIISSVNDFIKFVKALVNQEHPINQNVYRGLTRMRAFVNPDPAKRKRYTSPVAYGAGLDIYFYRGHMVVGHNGVYSGFGSRFFFLPDFAFGSVILGNSEGANAVATILVQRLIDNLLGVENETPHHNNKIKTTQKSQSKSKAKDTQSTKKNTEHHKSKDGGKKLQQNISLQPPTMPLSAYIGHYWNPGYHDLLVQIRDDALFIDATDRSMGFTLKFEHVCDGKHFNARITDWLDGSDDLTKAEFVIEQGQVIKLGLRLENMLKEMTWFEKKEVIP</sequence>